<evidence type="ECO:0000256" key="14">
    <source>
        <dbReference type="PROSITE-ProRule" id="PRU00175"/>
    </source>
</evidence>
<evidence type="ECO:0000259" key="17">
    <source>
        <dbReference type="PROSITE" id="PS50089"/>
    </source>
</evidence>
<feature type="transmembrane region" description="Helical" evidence="16">
    <location>
        <begin position="26"/>
        <end position="52"/>
    </location>
</feature>
<organism evidence="18 19">
    <name type="scientific">Cephalotus follicularis</name>
    <name type="common">Albany pitcher plant</name>
    <dbReference type="NCBI Taxonomy" id="3775"/>
    <lineage>
        <taxon>Eukaryota</taxon>
        <taxon>Viridiplantae</taxon>
        <taxon>Streptophyta</taxon>
        <taxon>Embryophyta</taxon>
        <taxon>Tracheophyta</taxon>
        <taxon>Spermatophyta</taxon>
        <taxon>Magnoliopsida</taxon>
        <taxon>eudicotyledons</taxon>
        <taxon>Gunneridae</taxon>
        <taxon>Pentapetalae</taxon>
        <taxon>rosids</taxon>
        <taxon>fabids</taxon>
        <taxon>Oxalidales</taxon>
        <taxon>Cephalotaceae</taxon>
        <taxon>Cephalotus</taxon>
    </lineage>
</organism>
<evidence type="ECO:0000313" key="19">
    <source>
        <dbReference type="Proteomes" id="UP000187406"/>
    </source>
</evidence>
<evidence type="ECO:0000256" key="16">
    <source>
        <dbReference type="SAM" id="Phobius"/>
    </source>
</evidence>
<comment type="subcellular location">
    <subcellularLocation>
        <location evidence="2">Membrane</location>
        <topology evidence="2">Single-pass membrane protein</topology>
    </subcellularLocation>
</comment>
<dbReference type="GO" id="GO:0016020">
    <property type="term" value="C:membrane"/>
    <property type="evidence" value="ECO:0007669"/>
    <property type="project" value="UniProtKB-SubCell"/>
</dbReference>
<keyword evidence="10" id="KW-0862">Zinc</keyword>
<dbReference type="PANTHER" id="PTHR45768">
    <property type="entry name" value="E3 UBIQUITIN-PROTEIN LIGASE RNF13-LIKE"/>
    <property type="match status" value="1"/>
</dbReference>
<evidence type="ECO:0000256" key="3">
    <source>
        <dbReference type="ARBA" id="ARBA00004906"/>
    </source>
</evidence>
<comment type="catalytic activity">
    <reaction evidence="1">
        <text>S-ubiquitinyl-[E2 ubiquitin-conjugating enzyme]-L-cysteine + [acceptor protein]-L-lysine = [E2 ubiquitin-conjugating enzyme]-L-cysteine + N(6)-ubiquitinyl-[acceptor protein]-L-lysine.</text>
        <dbReference type="EC" id="2.3.2.27"/>
    </reaction>
</comment>
<evidence type="ECO:0000256" key="5">
    <source>
        <dbReference type="ARBA" id="ARBA00022679"/>
    </source>
</evidence>
<feature type="region of interest" description="Disordered" evidence="15">
    <location>
        <begin position="254"/>
        <end position="291"/>
    </location>
</feature>
<accession>A0A1Q3B802</accession>
<dbReference type="GO" id="GO:0061630">
    <property type="term" value="F:ubiquitin protein ligase activity"/>
    <property type="evidence" value="ECO:0007669"/>
    <property type="project" value="UniProtKB-EC"/>
</dbReference>
<evidence type="ECO:0000256" key="10">
    <source>
        <dbReference type="ARBA" id="ARBA00022833"/>
    </source>
</evidence>
<evidence type="ECO:0000256" key="15">
    <source>
        <dbReference type="SAM" id="MobiDB-lite"/>
    </source>
</evidence>
<dbReference type="FunCoup" id="A0A1Q3B802">
    <property type="interactions" value="11"/>
</dbReference>
<comment type="pathway">
    <text evidence="3">Protein modification; protein ubiquitination.</text>
</comment>
<keyword evidence="5" id="KW-0808">Transferase</keyword>
<dbReference type="InterPro" id="IPR013083">
    <property type="entry name" value="Znf_RING/FYVE/PHD"/>
</dbReference>
<evidence type="ECO:0000256" key="13">
    <source>
        <dbReference type="ARBA" id="ARBA00024209"/>
    </source>
</evidence>
<comment type="caution">
    <text evidence="18">The sequence shown here is derived from an EMBL/GenBank/DDBJ whole genome shotgun (WGS) entry which is preliminary data.</text>
</comment>
<proteinExistence type="inferred from homology"/>
<dbReference type="SUPFAM" id="SSF57850">
    <property type="entry name" value="RING/U-box"/>
    <property type="match status" value="1"/>
</dbReference>
<evidence type="ECO:0000256" key="6">
    <source>
        <dbReference type="ARBA" id="ARBA00022692"/>
    </source>
</evidence>
<evidence type="ECO:0000256" key="4">
    <source>
        <dbReference type="ARBA" id="ARBA00012483"/>
    </source>
</evidence>
<dbReference type="SMART" id="SM00184">
    <property type="entry name" value="RING"/>
    <property type="match status" value="1"/>
</dbReference>
<dbReference type="EMBL" id="BDDD01000336">
    <property type="protein sequence ID" value="GAV64157.1"/>
    <property type="molecule type" value="Genomic_DNA"/>
</dbReference>
<keyword evidence="9" id="KW-0833">Ubl conjugation pathway</keyword>
<dbReference type="FunFam" id="3.30.40.10:FF:000475">
    <property type="entry name" value="RING-H2 finger protein ATL3"/>
    <property type="match status" value="1"/>
</dbReference>
<feature type="domain" description="RING-type" evidence="17">
    <location>
        <begin position="110"/>
        <end position="152"/>
    </location>
</feature>
<evidence type="ECO:0000256" key="7">
    <source>
        <dbReference type="ARBA" id="ARBA00022723"/>
    </source>
</evidence>
<keyword evidence="6 16" id="KW-0812">Transmembrane</keyword>
<feature type="compositionally biased region" description="Basic and acidic residues" evidence="15">
    <location>
        <begin position="281"/>
        <end position="291"/>
    </location>
</feature>
<reference evidence="19" key="1">
    <citation type="submission" date="2016-04" db="EMBL/GenBank/DDBJ databases">
        <title>Cephalotus genome sequencing.</title>
        <authorList>
            <person name="Fukushima K."/>
            <person name="Hasebe M."/>
            <person name="Fang X."/>
        </authorList>
    </citation>
    <scope>NUCLEOTIDE SEQUENCE [LARGE SCALE GENOMIC DNA]</scope>
    <source>
        <strain evidence="19">cv. St1</strain>
    </source>
</reference>
<dbReference type="GO" id="GO:0008270">
    <property type="term" value="F:zinc ion binding"/>
    <property type="evidence" value="ECO:0007669"/>
    <property type="project" value="UniProtKB-KW"/>
</dbReference>
<evidence type="ECO:0000256" key="12">
    <source>
        <dbReference type="ARBA" id="ARBA00023136"/>
    </source>
</evidence>
<dbReference type="Gene3D" id="3.30.40.10">
    <property type="entry name" value="Zinc/RING finger domain, C3HC4 (zinc finger)"/>
    <property type="match status" value="1"/>
</dbReference>
<keyword evidence="7" id="KW-0479">Metal-binding</keyword>
<keyword evidence="19" id="KW-1185">Reference proteome</keyword>
<evidence type="ECO:0000256" key="9">
    <source>
        <dbReference type="ARBA" id="ARBA00022786"/>
    </source>
</evidence>
<dbReference type="STRING" id="3775.A0A1Q3B802"/>
<dbReference type="InParanoid" id="A0A1Q3B802"/>
<evidence type="ECO:0000256" key="1">
    <source>
        <dbReference type="ARBA" id="ARBA00000900"/>
    </source>
</evidence>
<dbReference type="AlphaFoldDB" id="A0A1Q3B802"/>
<sequence length="291" mass="32023">MSGDDPNPTPTPDGYSGKGYALSGQIMLSAIIALFFVVVLVVCLHLYARWYILRARRRQSRRNARNRRTQLVFYVDSASDATCRGLDASVLKSLPVFIYTTKTHPDSLECSVCLSEFEENESGRVLPKCKHSFHLECIDMWFHSHSTCPLCRSPVEPGLNQQTDDRADVVLTISELGSTVPGSDSGSSSGLCVTCLGEEEEVGTSSFGGRVKPLMEVEIPRRNMEEFERDLTRCDSAASSQSYKSPMSRMLSLKSFLGRDRRPNLSPSTASCGGGSVVAESDMKQGREEGQ</sequence>
<dbReference type="PANTHER" id="PTHR45768:SF34">
    <property type="entry name" value="RING-H2 FINGER PROTEIN ATL64"/>
    <property type="match status" value="1"/>
</dbReference>
<comment type="similarity">
    <text evidence="13">Belongs to the RING-type zinc finger family. ATL subfamily.</text>
</comment>
<dbReference type="InterPro" id="IPR001841">
    <property type="entry name" value="Znf_RING"/>
</dbReference>
<evidence type="ECO:0000313" key="18">
    <source>
        <dbReference type="EMBL" id="GAV64157.1"/>
    </source>
</evidence>
<protein>
    <recommendedName>
        <fullName evidence="4">RING-type E3 ubiquitin transferase</fullName>
        <ecNumber evidence="4">2.3.2.27</ecNumber>
    </recommendedName>
</protein>
<gene>
    <name evidence="18" type="ORF">CFOL_v3_07675</name>
</gene>
<keyword evidence="11 16" id="KW-1133">Transmembrane helix</keyword>
<dbReference type="CDD" id="cd16461">
    <property type="entry name" value="RING-H2_EL5-like"/>
    <property type="match status" value="1"/>
</dbReference>
<feature type="region of interest" description="Disordered" evidence="15">
    <location>
        <begin position="230"/>
        <end position="249"/>
    </location>
</feature>
<dbReference type="EC" id="2.3.2.27" evidence="4"/>
<dbReference type="PROSITE" id="PS50089">
    <property type="entry name" value="ZF_RING_2"/>
    <property type="match status" value="1"/>
</dbReference>
<dbReference type="Proteomes" id="UP000187406">
    <property type="component" value="Unassembled WGS sequence"/>
</dbReference>
<keyword evidence="8 14" id="KW-0863">Zinc-finger</keyword>
<evidence type="ECO:0000256" key="8">
    <source>
        <dbReference type="ARBA" id="ARBA00022771"/>
    </source>
</evidence>
<name>A0A1Q3B802_CEPFO</name>
<evidence type="ECO:0000256" key="2">
    <source>
        <dbReference type="ARBA" id="ARBA00004167"/>
    </source>
</evidence>
<dbReference type="OrthoDB" id="8062037at2759"/>
<evidence type="ECO:0000256" key="11">
    <source>
        <dbReference type="ARBA" id="ARBA00022989"/>
    </source>
</evidence>
<dbReference type="Pfam" id="PF13639">
    <property type="entry name" value="zf-RING_2"/>
    <property type="match status" value="1"/>
</dbReference>
<keyword evidence="12 16" id="KW-0472">Membrane</keyword>